<sequence length="1041" mass="119119">MEEDDNESIFHDESDDELSYIKQYLNGNASPPLRLTELGSIKIPPSKPILPSKNTLLKEKLKEVDAKLKARLKEIEDKKSKSFDIDELYDEFYSKKNKQKRKEYRTKYSSEQHDKLVDSWEEYVNTKNIGVYFFVWLEHIHEPNLATPSQSKLDVITKTKWIKTDNTTINSSHPPLDSILINHKGSSITASPFKLPTDRSDCRQIVEQVNYTNQCLKVIGRQLDKIESALEDGTACCIPPDSKHVEKPLINLPEKRSPISLDQSQNVQKIENILTKLIIKNEPATPRIAVVTQAHGNDFSQSSASEISQSSDSEITRLQEQFTGIKTDHNIKRLINPGSSITKNWYSRPTPVDIQYEENSFLNQFSVSSTKLYEWNIDGLSEHQILEKLNHMSMVANSYLSNTNLNQPQIVELLTSGFTGVLKAWWDKYLNDESRQQIIHAVQTDENGIPIFENEHGIDDGVNTLIYTIIKHFIGQPSNITSRIHDQLSNLRCPTLSDFRWYKDAFISKVMLRDDCTKPFWKEKFINGLPNLFAHKIRDVLSQPSGIIEYDKLTYGDIISIIQKEGLKMCIDMKINKQKDKNKAKYELGNFYEQYGLPPVAPSRRRKKIDKDIKKHRTSKPQSSKDKFYDKSNKSRSSSKKNKSSDKNKKTDQTTITCFNCGKKGHYKSECKVKQKINQLAISDADKHQILEIFKMAHLSDSDDDQTSQTSEYHSASSSSDNQIKIGCTDGCCKKLNVLSKELPEEELLIDLISKIDDIELRQQYVKKLKHVLGQQNDGPRYNKPIVNLHTTMERFNKNIKNITLQDLHLEVEIIKKELTLIKAQLPQSKKRNIKLKHVNISSDESPESEGVDDTANLENPEKESERLNLITRINLQKWYAKIKLKIGNFEVQVTALIDSGADLNCIQEELIPSKYYRTTTEKLSSANGSKMIINYKIPEVNVCQNDVCFKTSFVLVKNLTDKVILGIPFIYLLYPFTVNSDKITTEVFDKKIIFELLSVPDQKDLAQLQNYSVYHTANSDILSDGSKKHNPGGNHPASTS</sequence>
<organism evidence="1 2">
    <name type="scientific">Rhododendron molle</name>
    <name type="common">Chinese azalea</name>
    <name type="synonym">Azalea mollis</name>
    <dbReference type="NCBI Taxonomy" id="49168"/>
    <lineage>
        <taxon>Eukaryota</taxon>
        <taxon>Viridiplantae</taxon>
        <taxon>Streptophyta</taxon>
        <taxon>Embryophyta</taxon>
        <taxon>Tracheophyta</taxon>
        <taxon>Spermatophyta</taxon>
        <taxon>Magnoliopsida</taxon>
        <taxon>eudicotyledons</taxon>
        <taxon>Gunneridae</taxon>
        <taxon>Pentapetalae</taxon>
        <taxon>asterids</taxon>
        <taxon>Ericales</taxon>
        <taxon>Ericaceae</taxon>
        <taxon>Ericoideae</taxon>
        <taxon>Rhodoreae</taxon>
        <taxon>Rhododendron</taxon>
    </lineage>
</organism>
<dbReference type="Proteomes" id="UP001062846">
    <property type="component" value="Chromosome 10"/>
</dbReference>
<name>A0ACC0M5F0_RHOML</name>
<protein>
    <submittedName>
        <fullName evidence="1">Uncharacterized protein</fullName>
    </submittedName>
</protein>
<comment type="caution">
    <text evidence="1">The sequence shown here is derived from an EMBL/GenBank/DDBJ whole genome shotgun (WGS) entry which is preliminary data.</text>
</comment>
<dbReference type="EMBL" id="CM046397">
    <property type="protein sequence ID" value="KAI8535558.1"/>
    <property type="molecule type" value="Genomic_DNA"/>
</dbReference>
<evidence type="ECO:0000313" key="1">
    <source>
        <dbReference type="EMBL" id="KAI8535558.1"/>
    </source>
</evidence>
<reference evidence="1" key="1">
    <citation type="submission" date="2022-02" db="EMBL/GenBank/DDBJ databases">
        <title>Plant Genome Project.</title>
        <authorList>
            <person name="Zhang R.-G."/>
        </authorList>
    </citation>
    <scope>NUCLEOTIDE SEQUENCE</scope>
    <source>
        <strain evidence="1">AT1</strain>
    </source>
</reference>
<proteinExistence type="predicted"/>
<keyword evidence="2" id="KW-1185">Reference proteome</keyword>
<gene>
    <name evidence="1" type="ORF">RHMOL_Rhmol10G0183600</name>
</gene>
<evidence type="ECO:0000313" key="2">
    <source>
        <dbReference type="Proteomes" id="UP001062846"/>
    </source>
</evidence>
<accession>A0ACC0M5F0</accession>